<dbReference type="GO" id="GO:0005643">
    <property type="term" value="C:nuclear pore"/>
    <property type="evidence" value="ECO:0007669"/>
    <property type="project" value="TreeGrafter"/>
</dbReference>
<accession>A0A818M282</accession>
<evidence type="ECO:0000259" key="8">
    <source>
        <dbReference type="Pfam" id="PF25795"/>
    </source>
</evidence>
<evidence type="ECO:0000256" key="6">
    <source>
        <dbReference type="ARBA" id="ARBA00022927"/>
    </source>
</evidence>
<keyword evidence="6" id="KW-0653">Protein transport</keyword>
<evidence type="ECO:0000313" key="9">
    <source>
        <dbReference type="EMBL" id="CAF3583872.1"/>
    </source>
</evidence>
<evidence type="ECO:0000256" key="3">
    <source>
        <dbReference type="ARBA" id="ARBA00009466"/>
    </source>
</evidence>
<gene>
    <name evidence="9" type="ORF">KXQ929_LOCUS4264</name>
</gene>
<protein>
    <recommendedName>
        <fullName evidence="8">Exportin-7/Ran-binding protein 17 TPR repeats domain-containing protein</fullName>
    </recommendedName>
</protein>
<evidence type="ECO:0000256" key="1">
    <source>
        <dbReference type="ARBA" id="ARBA00004123"/>
    </source>
</evidence>
<dbReference type="InterPro" id="IPR057947">
    <property type="entry name" value="TPR_XPO7/RBP17"/>
</dbReference>
<dbReference type="PANTHER" id="PTHR12596">
    <property type="entry name" value="EXPORTIN 4,7-RELATED"/>
    <property type="match status" value="1"/>
</dbReference>
<reference evidence="9" key="1">
    <citation type="submission" date="2021-02" db="EMBL/GenBank/DDBJ databases">
        <authorList>
            <person name="Nowell W R."/>
        </authorList>
    </citation>
    <scope>NUCLEOTIDE SEQUENCE</scope>
</reference>
<dbReference type="PANTHER" id="PTHR12596:SF2">
    <property type="entry name" value="EXPORTIN-7 ISOFORM X1"/>
    <property type="match status" value="1"/>
</dbReference>
<evidence type="ECO:0000256" key="7">
    <source>
        <dbReference type="ARBA" id="ARBA00023242"/>
    </source>
</evidence>
<evidence type="ECO:0000313" key="10">
    <source>
        <dbReference type="Proteomes" id="UP000663868"/>
    </source>
</evidence>
<dbReference type="GO" id="GO:0006611">
    <property type="term" value="P:protein export from nucleus"/>
    <property type="evidence" value="ECO:0007669"/>
    <property type="project" value="TreeGrafter"/>
</dbReference>
<dbReference type="Gene3D" id="1.25.10.10">
    <property type="entry name" value="Leucine-rich Repeat Variant"/>
    <property type="match status" value="1"/>
</dbReference>
<dbReference type="Pfam" id="PF25795">
    <property type="entry name" value="TPR_XPO7"/>
    <property type="match status" value="1"/>
</dbReference>
<dbReference type="InterPro" id="IPR011989">
    <property type="entry name" value="ARM-like"/>
</dbReference>
<proteinExistence type="inferred from homology"/>
<dbReference type="Proteomes" id="UP000663868">
    <property type="component" value="Unassembled WGS sequence"/>
</dbReference>
<keyword evidence="5" id="KW-0963">Cytoplasm</keyword>
<evidence type="ECO:0000256" key="5">
    <source>
        <dbReference type="ARBA" id="ARBA00022490"/>
    </source>
</evidence>
<organism evidence="9 10">
    <name type="scientific">Adineta steineri</name>
    <dbReference type="NCBI Taxonomy" id="433720"/>
    <lineage>
        <taxon>Eukaryota</taxon>
        <taxon>Metazoa</taxon>
        <taxon>Spiralia</taxon>
        <taxon>Gnathifera</taxon>
        <taxon>Rotifera</taxon>
        <taxon>Eurotatoria</taxon>
        <taxon>Bdelloidea</taxon>
        <taxon>Adinetida</taxon>
        <taxon>Adinetidae</taxon>
        <taxon>Adineta</taxon>
    </lineage>
</organism>
<evidence type="ECO:0000256" key="4">
    <source>
        <dbReference type="ARBA" id="ARBA00022448"/>
    </source>
</evidence>
<comment type="caution">
    <text evidence="9">The sequence shown here is derived from an EMBL/GenBank/DDBJ whole genome shotgun (WGS) entry which is preliminary data.</text>
</comment>
<dbReference type="EMBL" id="CAJOBB010000145">
    <property type="protein sequence ID" value="CAF3583872.1"/>
    <property type="molecule type" value="Genomic_DNA"/>
</dbReference>
<comment type="similarity">
    <text evidence="3">Belongs to the exportin family.</text>
</comment>
<dbReference type="InterPro" id="IPR044189">
    <property type="entry name" value="XPO4/7-like"/>
</dbReference>
<sequence length="1230" mass="140345">MDALEVEHLCSQLYGGGGNSDQLRTVSQRLETFASQPNCLSQCRVLLDRAVAPYTQFFGATTLIKYFNRTSNQPVASFTERFELRTYILEYLYKHNRSLAPFVLAELVKLYARLTKNSWFDLSPNTTNLNNETYPFQTFTDDLLKFQTDPPHFSVALQLLIAVLSEMSVPNDEETSARAFSKHRKICISFRDTKLLDIYLFACQYLRDVIVNQKKALGLSTEFNTYPKTITSVQLQADYYLVVEKLLSLGLACLSYDFLGTGSSIHDVDISDENQTLQVPLAWHDHVVDGSFYQLFFSYYFLFSNTSLVPIAISCLVQLSSVRRSLLNTNERLAVLNHMTFGIRSVLEQAAGLLADEKSLHEFCRLIARLKSNTQLHELIRIDNYPLFIETLFRFTTDHLLNVHRHQYHLSPNTLHYILSFWSKIVAFLSHSSKLSESSSSNDSSTSHLLDIYVPQIVCYYVQSRLDALNNDDVLYVELFDNDQTILQQQLEMISIMSRLDYNKTCALLCTCFDDLAQQYQQATNSETVERRFTFLIYVLGCVIGARGITLTSLSLPTDDQDLFDGELVVRVLQLMTYIQQKTAGETQNNNNKNSINTAITTSTDKIGSTPYSERLELAVLFFFEQFRRQYIGDHGRSNKIYQVLFKHLGIADEEQLLSIFIKKLFTNLQYSTITDKLIERTVGCFSDLSQGYQSVRKLVKLDPIQYFINNHTQDLFPFLHHTLSVKRSNNSNISVSSWSRLRTTFYAAVGRMLMHEFRYDEDDDDRVEAFMTPFTSQCNRLVQIFKEFPDFTSLNAGQFAAMGQFTPTLASLDEIQSLVIGIVRDLRGLCSAFVSKQAYSSLFEWLYPSYLPLFLKALYVFYDRADVYNPLLKFFHELTLNRQERLAFDSTKPSAYLLFRETSNVLYIFQTKTIVHVNNTVPEADGTLFYKSKLKPIITCLRIIRACLIGNYVNFGVFHLYSDPCFDNCLQVFLSILTSVKQKDLLSYPKLTLSYFTMIETLSLVQIDFLANLNIPLFGYVLETISEGFLSPEQTIQNSCCIFLDTFLSYVFRSVKKNVAPANLMANVSEYGNLFRQILVNLLNGIIYAECKNIYAVSKPLLGLILLNENQFFTEIKQQLLYGHTQAKQAVLSTALDKLMTGIDRTLTQVNKEHFTQNITQFRNDIQDSLRGMMINNTDLSSSISSIPLSSLFLSSASAIAANVPVTIAISTLIPSSSSTAPVEELMTL</sequence>
<comment type="subcellular location">
    <subcellularLocation>
        <location evidence="2">Cytoplasm</location>
    </subcellularLocation>
    <subcellularLocation>
        <location evidence="1">Nucleus</location>
    </subcellularLocation>
</comment>
<dbReference type="AlphaFoldDB" id="A0A818M282"/>
<name>A0A818M282_9BILA</name>
<evidence type="ECO:0000256" key="2">
    <source>
        <dbReference type="ARBA" id="ARBA00004496"/>
    </source>
</evidence>
<dbReference type="GO" id="GO:0005737">
    <property type="term" value="C:cytoplasm"/>
    <property type="evidence" value="ECO:0007669"/>
    <property type="project" value="UniProtKB-SubCell"/>
</dbReference>
<feature type="domain" description="Exportin-7/Ran-binding protein 17 TPR repeats" evidence="8">
    <location>
        <begin position="482"/>
        <end position="724"/>
    </location>
</feature>
<keyword evidence="7" id="KW-0539">Nucleus</keyword>
<dbReference type="InterPro" id="IPR016024">
    <property type="entry name" value="ARM-type_fold"/>
</dbReference>
<dbReference type="SUPFAM" id="SSF48371">
    <property type="entry name" value="ARM repeat"/>
    <property type="match status" value="1"/>
</dbReference>
<keyword evidence="4" id="KW-0813">Transport</keyword>
<dbReference type="GO" id="GO:0005049">
    <property type="term" value="F:nuclear export signal receptor activity"/>
    <property type="evidence" value="ECO:0007669"/>
    <property type="project" value="InterPro"/>
</dbReference>